<dbReference type="InterPro" id="IPR008979">
    <property type="entry name" value="Galactose-bd-like_sf"/>
</dbReference>
<feature type="domain" description="F5/8 type C" evidence="3">
    <location>
        <begin position="72"/>
        <end position="224"/>
    </location>
</feature>
<dbReference type="PANTHER" id="PTHR24543">
    <property type="entry name" value="MULTICOPPER OXIDASE-RELATED"/>
    <property type="match status" value="1"/>
</dbReference>
<dbReference type="SUPFAM" id="SSF49785">
    <property type="entry name" value="Galactose-binding domain-like"/>
    <property type="match status" value="1"/>
</dbReference>
<feature type="signal peptide" evidence="2">
    <location>
        <begin position="1"/>
        <end position="25"/>
    </location>
</feature>
<feature type="chain" id="PRO_5037456219" description="F5/8 type C domain-containing protein" evidence="2">
    <location>
        <begin position="26"/>
        <end position="226"/>
    </location>
</feature>
<evidence type="ECO:0000256" key="2">
    <source>
        <dbReference type="SAM" id="SignalP"/>
    </source>
</evidence>
<dbReference type="Proteomes" id="UP000887568">
    <property type="component" value="Unplaced"/>
</dbReference>
<dbReference type="Pfam" id="PF00754">
    <property type="entry name" value="F5_F8_type_C"/>
    <property type="match status" value="1"/>
</dbReference>
<sequence length="226" mass="25620">MSGRWAVVVFFATISVLVFMDGVEAKPKVCYIGRLPMPDLQNPDIYQWIKHFKDFVRARCPRSCDVVATGGCLNPRRLGLEDGSIPDERIRSSDDGDRSPSAAHGRLNGPSYWRPRFPYGSWIEVDLVQTTRVSGVITQGIQLQFSTWLVREFKVSYNPTPLSSSYEYVRDDNGDITVFDGGDIHHASTPHTNFFNQSVMASVVRIEIQRWIVSVGFRFEVIQCPQ</sequence>
<dbReference type="OrthoDB" id="441660at2759"/>
<reference evidence="4" key="1">
    <citation type="submission" date="2022-11" db="UniProtKB">
        <authorList>
            <consortium name="EnsemblMetazoa"/>
        </authorList>
    </citation>
    <scope>IDENTIFICATION</scope>
</reference>
<feature type="region of interest" description="Disordered" evidence="1">
    <location>
        <begin position="83"/>
        <end position="107"/>
    </location>
</feature>
<name>A0A914B2M6_PATMI</name>
<evidence type="ECO:0000313" key="5">
    <source>
        <dbReference type="Proteomes" id="UP000887568"/>
    </source>
</evidence>
<feature type="compositionally biased region" description="Basic and acidic residues" evidence="1">
    <location>
        <begin position="86"/>
        <end position="98"/>
    </location>
</feature>
<proteinExistence type="predicted"/>
<dbReference type="InterPro" id="IPR000421">
    <property type="entry name" value="FA58C"/>
</dbReference>
<organism evidence="4 5">
    <name type="scientific">Patiria miniata</name>
    <name type="common">Bat star</name>
    <name type="synonym">Asterina miniata</name>
    <dbReference type="NCBI Taxonomy" id="46514"/>
    <lineage>
        <taxon>Eukaryota</taxon>
        <taxon>Metazoa</taxon>
        <taxon>Echinodermata</taxon>
        <taxon>Eleutherozoa</taxon>
        <taxon>Asterozoa</taxon>
        <taxon>Asteroidea</taxon>
        <taxon>Valvatacea</taxon>
        <taxon>Valvatida</taxon>
        <taxon>Asterinidae</taxon>
        <taxon>Patiria</taxon>
    </lineage>
</organism>
<dbReference type="RefSeq" id="XP_038070590.1">
    <property type="nucleotide sequence ID" value="XM_038214662.1"/>
</dbReference>
<accession>A0A914B2M6</accession>
<dbReference type="AlphaFoldDB" id="A0A914B2M6"/>
<dbReference type="EnsemblMetazoa" id="XM_038214662.1">
    <property type="protein sequence ID" value="XP_038070590.1"/>
    <property type="gene ID" value="LOC119739651"/>
</dbReference>
<dbReference type="Gene3D" id="2.60.120.260">
    <property type="entry name" value="Galactose-binding domain-like"/>
    <property type="match status" value="1"/>
</dbReference>
<dbReference type="PROSITE" id="PS50022">
    <property type="entry name" value="FA58C_3"/>
    <property type="match status" value="1"/>
</dbReference>
<evidence type="ECO:0000313" key="4">
    <source>
        <dbReference type="EnsemblMetazoa" id="XP_038070590.1"/>
    </source>
</evidence>
<keyword evidence="5" id="KW-1185">Reference proteome</keyword>
<dbReference type="PANTHER" id="PTHR24543:SF325">
    <property type="entry name" value="F5_8 TYPE C DOMAIN-CONTAINING PROTEIN"/>
    <property type="match status" value="1"/>
</dbReference>
<protein>
    <recommendedName>
        <fullName evidence="3">F5/8 type C domain-containing protein</fullName>
    </recommendedName>
</protein>
<evidence type="ECO:0000256" key="1">
    <source>
        <dbReference type="SAM" id="MobiDB-lite"/>
    </source>
</evidence>
<dbReference type="GeneID" id="119739651"/>
<keyword evidence="2" id="KW-0732">Signal</keyword>
<evidence type="ECO:0000259" key="3">
    <source>
        <dbReference type="PROSITE" id="PS50022"/>
    </source>
</evidence>